<comment type="caution">
    <text evidence="1">The sequence shown here is derived from an EMBL/GenBank/DDBJ whole genome shotgun (WGS) entry which is preliminary data.</text>
</comment>
<dbReference type="EMBL" id="JAENHL010000008">
    <property type="protein sequence ID" value="MBK1871052.1"/>
    <property type="molecule type" value="Genomic_DNA"/>
</dbReference>
<sequence length="509" mass="55831">MGGLSLLGLSAAAGSTFPMPARAEETPKPGGHLRFAMAHGEAADTLDPAHVNNGYVTVVAYAITNMLTEVGTDGALEPKLAESWEASEGATKWTFKLRKGVEFHNGKSFTAKDVVASINHHRGEKSTSSVKPIVDPMTSVEADGDHVVVIRLRSGDADIPFKLSTFSFGMYPGKDDGTIDWQSGIGTGAYRLKSFRPGERTELEKNRNFWQAGRGHFGSGELLSIQDTAARQNALLTNEVDGIDRLDLKTVNRLKQAAGIKVEEVRGKLHYTFPMLTNVAPFNDNNVRLALKYAIDREALLKTILFGHGTVGNDHPLTPAYPFFATDIEQRVYDPDKAKYHLKQAGLSALAVNLSAANAAFTGAVDTAVLYAEQAKKAGISITVVQEPNDGYWTNIWQKRSWCAAYWFGTPTPDDILTQAYSAGASWNDSAWNNEKFNKILVAARSELDAGKRAGMYRELQLLVRDEGGVVIPLFANDVFATSTKVRHGRLADNYECDGRMFFDRWWFG</sequence>
<organism evidence="1 2">
    <name type="scientific">Taklimakanibacter albus</name>
    <dbReference type="NCBI Taxonomy" id="2800327"/>
    <lineage>
        <taxon>Bacteria</taxon>
        <taxon>Pseudomonadati</taxon>
        <taxon>Pseudomonadota</taxon>
        <taxon>Alphaproteobacteria</taxon>
        <taxon>Hyphomicrobiales</taxon>
        <taxon>Aestuariivirgaceae</taxon>
        <taxon>Taklimakanibacter</taxon>
    </lineage>
</organism>
<accession>A0ACC5REM2</accession>
<dbReference type="Proteomes" id="UP000616151">
    <property type="component" value="Unassembled WGS sequence"/>
</dbReference>
<evidence type="ECO:0000313" key="1">
    <source>
        <dbReference type="EMBL" id="MBK1871052.1"/>
    </source>
</evidence>
<proteinExistence type="predicted"/>
<evidence type="ECO:0000313" key="2">
    <source>
        <dbReference type="Proteomes" id="UP000616151"/>
    </source>
</evidence>
<reference evidence="1" key="1">
    <citation type="submission" date="2021-01" db="EMBL/GenBank/DDBJ databases">
        <authorList>
            <person name="Sun Q."/>
        </authorList>
    </citation>
    <scope>NUCLEOTIDE SEQUENCE</scope>
    <source>
        <strain evidence="1">YIM B02566</strain>
    </source>
</reference>
<keyword evidence="2" id="KW-1185">Reference proteome</keyword>
<gene>
    <name evidence="1" type="ORF">JHL16_32095</name>
</gene>
<name>A0ACC5REM2_9HYPH</name>
<protein>
    <submittedName>
        <fullName evidence="1">ABC transporter substrate-binding protein</fullName>
    </submittedName>
</protein>